<dbReference type="GO" id="GO:0006313">
    <property type="term" value="P:DNA transposition"/>
    <property type="evidence" value="ECO:0007669"/>
    <property type="project" value="InterPro"/>
</dbReference>
<keyword evidence="2" id="KW-0614">Plasmid</keyword>
<dbReference type="EMBL" id="MF679144">
    <property type="protein sequence ID" value="AUV50960.1"/>
    <property type="molecule type" value="Genomic_DNA"/>
</dbReference>
<evidence type="ECO:0000259" key="1">
    <source>
        <dbReference type="Pfam" id="PF01609"/>
    </source>
</evidence>
<feature type="domain" description="Transposase IS4-like" evidence="1">
    <location>
        <begin position="90"/>
        <end position="228"/>
    </location>
</feature>
<dbReference type="AlphaFoldDB" id="A0A2K9V0Y3"/>
<name>A0A2K9V0Y3_ECOLX</name>
<dbReference type="RefSeq" id="WP_071925139.1">
    <property type="nucleotide sequence ID" value="NZ_QNTA01000067.1"/>
</dbReference>
<geneLocation type="plasmid" evidence="2">
    <name>pBJ114-78</name>
</geneLocation>
<reference evidence="2" key="1">
    <citation type="journal article" date="2018" name="J. Antimicrob. Chemother.">
        <title>Recombination of plasmids in a carbapenem-resistant NDM-5-producing clinical Escherichia coli isolate.</title>
        <authorList>
            <person name="Xie M."/>
            <person name="Li R."/>
            <person name="Liu Z."/>
            <person name="Chan E.W.C."/>
            <person name="Chen S."/>
        </authorList>
    </citation>
    <scope>NUCLEOTIDE SEQUENCE</scope>
    <source>
        <plasmid evidence="2">pBJ114-78</plasmid>
    </source>
</reference>
<dbReference type="InterPro" id="IPR002559">
    <property type="entry name" value="Transposase_11"/>
</dbReference>
<protein>
    <submittedName>
        <fullName evidence="2">IS4 family transposase</fullName>
    </submittedName>
</protein>
<dbReference type="NCBIfam" id="NF033591">
    <property type="entry name" value="transpos_IS4_2"/>
    <property type="match status" value="1"/>
</dbReference>
<dbReference type="SUPFAM" id="SSF53098">
    <property type="entry name" value="Ribonuclease H-like"/>
    <property type="match status" value="1"/>
</dbReference>
<dbReference type="GO" id="GO:0003677">
    <property type="term" value="F:DNA binding"/>
    <property type="evidence" value="ECO:0007669"/>
    <property type="project" value="InterPro"/>
</dbReference>
<dbReference type="Pfam" id="PF01609">
    <property type="entry name" value="DDE_Tnp_1"/>
    <property type="match status" value="1"/>
</dbReference>
<evidence type="ECO:0000313" key="2">
    <source>
        <dbReference type="EMBL" id="AUV50960.1"/>
    </source>
</evidence>
<dbReference type="GO" id="GO:0004803">
    <property type="term" value="F:transposase activity"/>
    <property type="evidence" value="ECO:0007669"/>
    <property type="project" value="InterPro"/>
</dbReference>
<sequence>MCELDILHDSLYQFCPELHLKRLNSLTLACHALLDCKTLTLTELGRNLPTKARTKHNIKRIDRLLGNRHLHKERLAVYRWHASFICSGNTMPIVLVDWSDIREQKRLMVLRASVALHGRSVTLYEKAFPLSEQCSKKAHDQFLADLASILPSNTTPLIVSDAGFKVPWYKSVEKLGWYWLSRVRGKVQYADLGAENWKPISNLHDMSSSHSKTLGYKRLTKSNPISCQILLYKSRSKGRKNQRSTRTHCHHPSPKIYSASAKEPWVLATALLQS</sequence>
<dbReference type="InterPro" id="IPR012337">
    <property type="entry name" value="RNaseH-like_sf"/>
</dbReference>
<accession>A0A2K9V0Y3</accession>
<dbReference type="PANTHER" id="PTHR35404:SF8">
    <property type="entry name" value="TRANSPOSASE OF TN10"/>
    <property type="match status" value="1"/>
</dbReference>
<proteinExistence type="predicted"/>
<dbReference type="InterPro" id="IPR047658">
    <property type="entry name" value="IS4-like_transpos"/>
</dbReference>
<dbReference type="PANTHER" id="PTHR35404">
    <property type="entry name" value="TRANSPOSASE OF TN10"/>
    <property type="match status" value="1"/>
</dbReference>
<organism evidence="2">
    <name type="scientific">Escherichia coli</name>
    <dbReference type="NCBI Taxonomy" id="562"/>
    <lineage>
        <taxon>Bacteria</taxon>
        <taxon>Pseudomonadati</taxon>
        <taxon>Pseudomonadota</taxon>
        <taxon>Gammaproteobacteria</taxon>
        <taxon>Enterobacterales</taxon>
        <taxon>Enterobacteriaceae</taxon>
        <taxon>Escherichia</taxon>
    </lineage>
</organism>